<name>A0A0G4JYZ2_9GAMM</name>
<evidence type="ECO:0000256" key="4">
    <source>
        <dbReference type="ARBA" id="ARBA00023163"/>
    </source>
</evidence>
<evidence type="ECO:0000313" key="6">
    <source>
        <dbReference type="EMBL" id="CPR19194.1"/>
    </source>
</evidence>
<dbReference type="SUPFAM" id="SSF51215">
    <property type="entry name" value="Regulatory protein AraC"/>
    <property type="match status" value="1"/>
</dbReference>
<dbReference type="InterPro" id="IPR003313">
    <property type="entry name" value="AraC-bd"/>
</dbReference>
<dbReference type="InterPro" id="IPR037923">
    <property type="entry name" value="HTH-like"/>
</dbReference>
<evidence type="ECO:0000313" key="7">
    <source>
        <dbReference type="Proteomes" id="UP000044377"/>
    </source>
</evidence>
<keyword evidence="1" id="KW-0805">Transcription regulation</keyword>
<dbReference type="Pfam" id="PF12833">
    <property type="entry name" value="HTH_18"/>
    <property type="match status" value="1"/>
</dbReference>
<evidence type="ECO:0000256" key="3">
    <source>
        <dbReference type="ARBA" id="ARBA00023159"/>
    </source>
</evidence>
<dbReference type="PROSITE" id="PS00041">
    <property type="entry name" value="HTH_ARAC_FAMILY_1"/>
    <property type="match status" value="1"/>
</dbReference>
<dbReference type="AlphaFoldDB" id="A0A0G4JYZ2"/>
<dbReference type="SUPFAM" id="SSF46689">
    <property type="entry name" value="Homeodomain-like"/>
    <property type="match status" value="2"/>
</dbReference>
<dbReference type="Proteomes" id="UP000044377">
    <property type="component" value="Unassembled WGS sequence"/>
</dbReference>
<keyword evidence="3" id="KW-0010">Activator</keyword>
<feature type="domain" description="HTH araC/xylS-type" evidence="5">
    <location>
        <begin position="180"/>
        <end position="277"/>
    </location>
</feature>
<proteinExistence type="predicted"/>
<dbReference type="OrthoDB" id="9809338at2"/>
<dbReference type="InterPro" id="IPR050204">
    <property type="entry name" value="AraC_XylS_family_regulators"/>
</dbReference>
<keyword evidence="4" id="KW-0804">Transcription</keyword>
<evidence type="ECO:0000256" key="1">
    <source>
        <dbReference type="ARBA" id="ARBA00023015"/>
    </source>
</evidence>
<dbReference type="PROSITE" id="PS01124">
    <property type="entry name" value="HTH_ARAC_FAMILY_2"/>
    <property type="match status" value="1"/>
</dbReference>
<evidence type="ECO:0000259" key="5">
    <source>
        <dbReference type="PROSITE" id="PS01124"/>
    </source>
</evidence>
<keyword evidence="7" id="KW-1185">Reference proteome</keyword>
<dbReference type="SMART" id="SM00342">
    <property type="entry name" value="HTH_ARAC"/>
    <property type="match status" value="1"/>
</dbReference>
<dbReference type="Gene3D" id="1.10.10.60">
    <property type="entry name" value="Homeodomain-like"/>
    <property type="match status" value="1"/>
</dbReference>
<dbReference type="STRING" id="1109412.BN1221_03627c"/>
<sequence>MSSVHTIEQSYWFSPRLPYVESRSTWRSSQGYKTHSHAQFSIGAIEQGSTICHYRGEKHRLQAGDLIFIDPRQPHSCNPLPGQTRSYHMLYLDTQWCLKQLSEICGYPVDSLYCRCITLRDPALFAGYLHLIGQLHRAEIAAARQTLNALITPLLQQYCVPLRQTDAQPASSALAQLTAQHVRQRLLSNLQGAPSLETLADELNLRRETIVRHFRRHTGITPMAFLNNARVEYAKSLLKKGAPLADAGYQSGFCDQSHFHKIFVQYTAATPGQYRLARSIFDNK</sequence>
<dbReference type="InterPro" id="IPR018060">
    <property type="entry name" value="HTH_AraC"/>
</dbReference>
<reference evidence="7" key="1">
    <citation type="submission" date="2015-01" db="EMBL/GenBank/DDBJ databases">
        <authorList>
            <person name="Paterson Steve"/>
        </authorList>
    </citation>
    <scope>NUCLEOTIDE SEQUENCE [LARGE SCALE GENOMIC DNA]</scope>
    <source>
        <strain evidence="7">OBR1</strain>
    </source>
</reference>
<keyword evidence="2" id="KW-0238">DNA-binding</keyword>
<dbReference type="EMBL" id="CGIG01000001">
    <property type="protein sequence ID" value="CPR19194.1"/>
    <property type="molecule type" value="Genomic_DNA"/>
</dbReference>
<dbReference type="InterPro" id="IPR018062">
    <property type="entry name" value="HTH_AraC-typ_CS"/>
</dbReference>
<dbReference type="GO" id="GO:0043565">
    <property type="term" value="F:sequence-specific DNA binding"/>
    <property type="evidence" value="ECO:0007669"/>
    <property type="project" value="InterPro"/>
</dbReference>
<evidence type="ECO:0000256" key="2">
    <source>
        <dbReference type="ARBA" id="ARBA00023125"/>
    </source>
</evidence>
<protein>
    <submittedName>
        <fullName evidence="6">Transcriptional regulator, AraC family</fullName>
    </submittedName>
</protein>
<organism evidence="6 7">
    <name type="scientific">Brenneria goodwinii</name>
    <dbReference type="NCBI Taxonomy" id="1109412"/>
    <lineage>
        <taxon>Bacteria</taxon>
        <taxon>Pseudomonadati</taxon>
        <taxon>Pseudomonadota</taxon>
        <taxon>Gammaproteobacteria</taxon>
        <taxon>Enterobacterales</taxon>
        <taxon>Pectobacteriaceae</taxon>
        <taxon>Brenneria</taxon>
    </lineage>
</organism>
<dbReference type="PANTHER" id="PTHR46796:SF2">
    <property type="entry name" value="TRANSCRIPTIONAL REGULATORY PROTEIN"/>
    <property type="match status" value="1"/>
</dbReference>
<dbReference type="GO" id="GO:0003700">
    <property type="term" value="F:DNA-binding transcription factor activity"/>
    <property type="evidence" value="ECO:0007669"/>
    <property type="project" value="InterPro"/>
</dbReference>
<gene>
    <name evidence="6" type="ORF">BN1221_03627c</name>
</gene>
<dbReference type="InterPro" id="IPR009057">
    <property type="entry name" value="Homeodomain-like_sf"/>
</dbReference>
<dbReference type="PANTHER" id="PTHR46796">
    <property type="entry name" value="HTH-TYPE TRANSCRIPTIONAL ACTIVATOR RHAS-RELATED"/>
    <property type="match status" value="1"/>
</dbReference>
<dbReference type="InterPro" id="IPR014710">
    <property type="entry name" value="RmlC-like_jellyroll"/>
</dbReference>
<dbReference type="Gene3D" id="2.60.120.10">
    <property type="entry name" value="Jelly Rolls"/>
    <property type="match status" value="1"/>
</dbReference>
<dbReference type="Pfam" id="PF02311">
    <property type="entry name" value="AraC_binding"/>
    <property type="match status" value="1"/>
</dbReference>
<accession>A0A0G4JYZ2</accession>
<dbReference type="RefSeq" id="WP_048639898.1">
    <property type="nucleotide sequence ID" value="NZ_CGIG01000001.1"/>
</dbReference>